<name>A0ABD2JMZ7_HETSC</name>
<comment type="caution">
    <text evidence="2">The sequence shown here is derived from an EMBL/GenBank/DDBJ whole genome shotgun (WGS) entry which is preliminary data.</text>
</comment>
<evidence type="ECO:0000256" key="1">
    <source>
        <dbReference type="SAM" id="MobiDB-lite"/>
    </source>
</evidence>
<feature type="compositionally biased region" description="Polar residues" evidence="1">
    <location>
        <begin position="1"/>
        <end position="37"/>
    </location>
</feature>
<feature type="compositionally biased region" description="Low complexity" evidence="1">
    <location>
        <begin position="53"/>
        <end position="78"/>
    </location>
</feature>
<proteinExistence type="predicted"/>
<gene>
    <name evidence="2" type="ORF">niasHS_005951</name>
</gene>
<dbReference type="AlphaFoldDB" id="A0ABD2JMZ7"/>
<feature type="compositionally biased region" description="Polar residues" evidence="1">
    <location>
        <begin position="120"/>
        <end position="135"/>
    </location>
</feature>
<organism evidence="2 3">
    <name type="scientific">Heterodera schachtii</name>
    <name type="common">Sugarbeet cyst nematode worm</name>
    <name type="synonym">Tylenchus schachtii</name>
    <dbReference type="NCBI Taxonomy" id="97005"/>
    <lineage>
        <taxon>Eukaryota</taxon>
        <taxon>Metazoa</taxon>
        <taxon>Ecdysozoa</taxon>
        <taxon>Nematoda</taxon>
        <taxon>Chromadorea</taxon>
        <taxon>Rhabditida</taxon>
        <taxon>Tylenchina</taxon>
        <taxon>Tylenchomorpha</taxon>
        <taxon>Tylenchoidea</taxon>
        <taxon>Heteroderidae</taxon>
        <taxon>Heteroderinae</taxon>
        <taxon>Heterodera</taxon>
    </lineage>
</organism>
<dbReference type="EMBL" id="JBICCN010000121">
    <property type="protein sequence ID" value="KAL3092001.1"/>
    <property type="molecule type" value="Genomic_DNA"/>
</dbReference>
<evidence type="ECO:0000313" key="2">
    <source>
        <dbReference type="EMBL" id="KAL3092001.1"/>
    </source>
</evidence>
<reference evidence="2 3" key="1">
    <citation type="submission" date="2024-10" db="EMBL/GenBank/DDBJ databases">
        <authorList>
            <person name="Kim D."/>
        </authorList>
    </citation>
    <scope>NUCLEOTIDE SEQUENCE [LARGE SCALE GENOMIC DNA]</scope>
    <source>
        <strain evidence="2">Taebaek</strain>
    </source>
</reference>
<protein>
    <submittedName>
        <fullName evidence="2">Uncharacterized protein</fullName>
    </submittedName>
</protein>
<accession>A0ABD2JMZ7</accession>
<feature type="region of interest" description="Disordered" evidence="1">
    <location>
        <begin position="1"/>
        <end position="81"/>
    </location>
</feature>
<keyword evidence="3" id="KW-1185">Reference proteome</keyword>
<dbReference type="Proteomes" id="UP001620645">
    <property type="component" value="Unassembled WGS sequence"/>
</dbReference>
<sequence>MKQQVGSTSLTNYHGPNVQSGQSVHQTPHMQTESQMLQIGPETGQMENIGPINLNSPSRQLQNQQQLQYQQQPLLSMPNAFSGNSLQAEFLNTQQQFNIINSPEPSAITAQKKKGKSKLSADQSHANTGSSSGQTPMGFYVPPKREKKQQPSFSSSVSCLHSFLKWI</sequence>
<evidence type="ECO:0000313" key="3">
    <source>
        <dbReference type="Proteomes" id="UP001620645"/>
    </source>
</evidence>
<feature type="region of interest" description="Disordered" evidence="1">
    <location>
        <begin position="102"/>
        <end position="156"/>
    </location>
</feature>